<evidence type="ECO:0000259" key="6">
    <source>
        <dbReference type="PROSITE" id="PS51332"/>
    </source>
</evidence>
<dbReference type="InterPro" id="IPR036724">
    <property type="entry name" value="Cobalamin-bd_sf"/>
</dbReference>
<dbReference type="PANTHER" id="PTHR43409:SF16">
    <property type="entry name" value="SLR0320 PROTEIN"/>
    <property type="match status" value="1"/>
</dbReference>
<keyword evidence="5" id="KW-0411">Iron-sulfur</keyword>
<dbReference type="InterPro" id="IPR058240">
    <property type="entry name" value="rSAM_sf"/>
</dbReference>
<dbReference type="InterPro" id="IPR006158">
    <property type="entry name" value="Cobalamin-bd"/>
</dbReference>
<dbReference type="SUPFAM" id="SSF102114">
    <property type="entry name" value="Radical SAM enzymes"/>
    <property type="match status" value="1"/>
</dbReference>
<dbReference type="SMART" id="SM00729">
    <property type="entry name" value="Elp3"/>
    <property type="match status" value="1"/>
</dbReference>
<keyword evidence="3" id="KW-0479">Metal-binding</keyword>
<sequence>MIVKKKKKRLVLVGIAGTQRDFLLSLPTLHCFLYNDKRIKDELDVIQKHYYYVPRKDLAKMSEKIAADVINLKPDFVGLSCYVWNIKCMLTVSDILRHKIRNVRIILGGPEITIAGILGGAFNNSGVDFLIFGEGEKPLAALMLNEISKSKRVLDEMKGVALRKGNHFICSPSFDIIENLVGEPSPYLKGFISDNILVEPGIRVNIETQRGCSFRCAYCFYHKNFPKVRYRSADVVVKELDYAFKKNIKMGRITDANFFSDKDFAKKILRGMINRRIKMALFLEVLPTFLDKELAQLIGEYIRISPDNRIMIGMGIQTLTQPSLERIRRRIPKNHFEKAFDLLQKEKVIIKSDIILGLPFEKKESYLETLEFITEKMHDGTNFLSLSLLRILPGTDLVQIAKEDRLVLDCRDENHFVYETPTMPRKEMLECLKLNAVATRLLTSLDDNNRMRIRDFYFETKDYLKLTNAQILWYFVKEFDSFLKKNKADSDYVKPDFPNAEDYYSRDIFVDIPDTWLIEKLSALKKFGLPTGYRNNSKTSYNK</sequence>
<dbReference type="GO" id="GO:0051539">
    <property type="term" value="F:4 iron, 4 sulfur cluster binding"/>
    <property type="evidence" value="ECO:0007669"/>
    <property type="project" value="UniProtKB-KW"/>
</dbReference>
<evidence type="ECO:0000256" key="1">
    <source>
        <dbReference type="ARBA" id="ARBA00001966"/>
    </source>
</evidence>
<proteinExistence type="predicted"/>
<dbReference type="SUPFAM" id="SSF52242">
    <property type="entry name" value="Cobalamin (vitamin B12)-binding domain"/>
    <property type="match status" value="1"/>
</dbReference>
<keyword evidence="4" id="KW-0408">Iron</keyword>
<gene>
    <name evidence="8" type="ORF">A2V69_00005</name>
</gene>
<dbReference type="InterPro" id="IPR023404">
    <property type="entry name" value="rSAM_horseshoe"/>
</dbReference>
<dbReference type="PANTHER" id="PTHR43409">
    <property type="entry name" value="ANAEROBIC MAGNESIUM-PROTOPORPHYRIN IX MONOMETHYL ESTER CYCLASE-RELATED"/>
    <property type="match status" value="1"/>
</dbReference>
<dbReference type="GO" id="GO:0005829">
    <property type="term" value="C:cytosol"/>
    <property type="evidence" value="ECO:0007669"/>
    <property type="project" value="TreeGrafter"/>
</dbReference>
<evidence type="ECO:0000259" key="7">
    <source>
        <dbReference type="PROSITE" id="PS51918"/>
    </source>
</evidence>
<dbReference type="SFLD" id="SFLDG01123">
    <property type="entry name" value="methyltransferase_(Class_B)"/>
    <property type="match status" value="1"/>
</dbReference>
<feature type="domain" description="B12-binding" evidence="6">
    <location>
        <begin position="7"/>
        <end position="153"/>
    </location>
</feature>
<dbReference type="GO" id="GO:0046872">
    <property type="term" value="F:metal ion binding"/>
    <property type="evidence" value="ECO:0007669"/>
    <property type="project" value="UniProtKB-KW"/>
</dbReference>
<dbReference type="InterPro" id="IPR007197">
    <property type="entry name" value="rSAM"/>
</dbReference>
<evidence type="ECO:0000313" key="8">
    <source>
        <dbReference type="EMBL" id="OGZ32145.1"/>
    </source>
</evidence>
<dbReference type="PROSITE" id="PS51332">
    <property type="entry name" value="B12_BINDING"/>
    <property type="match status" value="1"/>
</dbReference>
<dbReference type="STRING" id="1801990.A2V69_00005"/>
<protein>
    <submittedName>
        <fullName evidence="8">Uncharacterized protein</fullName>
    </submittedName>
</protein>
<keyword evidence="2" id="KW-0949">S-adenosyl-L-methionine</keyword>
<dbReference type="SFLD" id="SFLDG01082">
    <property type="entry name" value="B12-binding_domain_containing"/>
    <property type="match status" value="1"/>
</dbReference>
<evidence type="ECO:0000256" key="2">
    <source>
        <dbReference type="ARBA" id="ARBA00022691"/>
    </source>
</evidence>
<evidence type="ECO:0000256" key="5">
    <source>
        <dbReference type="ARBA" id="ARBA00023014"/>
    </source>
</evidence>
<comment type="cofactor">
    <cofactor evidence="1">
        <name>[4Fe-4S] cluster</name>
        <dbReference type="ChEBI" id="CHEBI:49883"/>
    </cofactor>
</comment>
<dbReference type="EMBL" id="MHMT01000025">
    <property type="protein sequence ID" value="OGZ32145.1"/>
    <property type="molecule type" value="Genomic_DNA"/>
</dbReference>
<dbReference type="Proteomes" id="UP000177810">
    <property type="component" value="Unassembled WGS sequence"/>
</dbReference>
<name>A0A1G2F271_9BACT</name>
<evidence type="ECO:0000256" key="3">
    <source>
        <dbReference type="ARBA" id="ARBA00022723"/>
    </source>
</evidence>
<dbReference type="Pfam" id="PF04055">
    <property type="entry name" value="Radical_SAM"/>
    <property type="match status" value="1"/>
</dbReference>
<comment type="caution">
    <text evidence="8">The sequence shown here is derived from an EMBL/GenBank/DDBJ whole genome shotgun (WGS) entry which is preliminary data.</text>
</comment>
<feature type="domain" description="Radical SAM core" evidence="7">
    <location>
        <begin position="198"/>
        <end position="430"/>
    </location>
</feature>
<dbReference type="InterPro" id="IPR051198">
    <property type="entry name" value="BchE-like"/>
</dbReference>
<reference evidence="8 9" key="1">
    <citation type="journal article" date="2016" name="Nat. Commun.">
        <title>Thousands of microbial genomes shed light on interconnected biogeochemical processes in an aquifer system.</title>
        <authorList>
            <person name="Anantharaman K."/>
            <person name="Brown C.T."/>
            <person name="Hug L.A."/>
            <person name="Sharon I."/>
            <person name="Castelle C.J."/>
            <person name="Probst A.J."/>
            <person name="Thomas B.C."/>
            <person name="Singh A."/>
            <person name="Wilkins M.J."/>
            <person name="Karaoz U."/>
            <person name="Brodie E.L."/>
            <person name="Williams K.H."/>
            <person name="Hubbard S.S."/>
            <person name="Banfield J.F."/>
        </authorList>
    </citation>
    <scope>NUCLEOTIDE SEQUENCE [LARGE SCALE GENOMIC DNA]</scope>
</reference>
<dbReference type="Gene3D" id="3.40.50.280">
    <property type="entry name" value="Cobalamin-binding domain"/>
    <property type="match status" value="1"/>
</dbReference>
<dbReference type="Gene3D" id="3.80.30.20">
    <property type="entry name" value="tm_1862 like domain"/>
    <property type="match status" value="1"/>
</dbReference>
<dbReference type="GO" id="GO:0003824">
    <property type="term" value="F:catalytic activity"/>
    <property type="evidence" value="ECO:0007669"/>
    <property type="project" value="InterPro"/>
</dbReference>
<dbReference type="AlphaFoldDB" id="A0A1G2F271"/>
<organism evidence="8 9">
    <name type="scientific">Candidatus Portnoybacteria bacterium RBG_13_40_8</name>
    <dbReference type="NCBI Taxonomy" id="1801990"/>
    <lineage>
        <taxon>Bacteria</taxon>
        <taxon>Candidatus Portnoyibacteriota</taxon>
    </lineage>
</organism>
<dbReference type="Pfam" id="PF02310">
    <property type="entry name" value="B12-binding"/>
    <property type="match status" value="1"/>
</dbReference>
<dbReference type="InterPro" id="IPR006638">
    <property type="entry name" value="Elp3/MiaA/NifB-like_rSAM"/>
</dbReference>
<dbReference type="GO" id="GO:0031419">
    <property type="term" value="F:cobalamin binding"/>
    <property type="evidence" value="ECO:0007669"/>
    <property type="project" value="InterPro"/>
</dbReference>
<dbReference type="InterPro" id="IPR034466">
    <property type="entry name" value="Methyltransferase_Class_B"/>
</dbReference>
<dbReference type="SFLD" id="SFLDS00029">
    <property type="entry name" value="Radical_SAM"/>
    <property type="match status" value="1"/>
</dbReference>
<evidence type="ECO:0000313" key="9">
    <source>
        <dbReference type="Proteomes" id="UP000177810"/>
    </source>
</evidence>
<evidence type="ECO:0000256" key="4">
    <source>
        <dbReference type="ARBA" id="ARBA00023004"/>
    </source>
</evidence>
<dbReference type="PROSITE" id="PS51918">
    <property type="entry name" value="RADICAL_SAM"/>
    <property type="match status" value="1"/>
</dbReference>
<accession>A0A1G2F271</accession>
<dbReference type="CDD" id="cd01335">
    <property type="entry name" value="Radical_SAM"/>
    <property type="match status" value="1"/>
</dbReference>